<keyword evidence="4" id="KW-0808">Transferase</keyword>
<proteinExistence type="predicted"/>
<feature type="compositionally biased region" description="Basic residues" evidence="2">
    <location>
        <begin position="1"/>
        <end position="10"/>
    </location>
</feature>
<dbReference type="PANTHER" id="PTHR34203:SF15">
    <property type="entry name" value="SLL1173 PROTEIN"/>
    <property type="match status" value="1"/>
</dbReference>
<feature type="coiled-coil region" evidence="1">
    <location>
        <begin position="337"/>
        <end position="417"/>
    </location>
</feature>
<keyword evidence="1" id="KW-0175">Coiled coil</keyword>
<feature type="compositionally biased region" description="Low complexity" evidence="2">
    <location>
        <begin position="13"/>
        <end position="32"/>
    </location>
</feature>
<comment type="caution">
    <text evidence="4">The sequence shown here is derived from an EMBL/GenBank/DDBJ whole genome shotgun (WGS) entry which is preliminary data.</text>
</comment>
<dbReference type="EMBL" id="JACIEM010000002">
    <property type="protein sequence ID" value="MBB4003066.1"/>
    <property type="molecule type" value="Genomic_DNA"/>
</dbReference>
<evidence type="ECO:0000313" key="5">
    <source>
        <dbReference type="Proteomes" id="UP000588647"/>
    </source>
</evidence>
<dbReference type="Gene3D" id="3.40.50.150">
    <property type="entry name" value="Vaccinia Virus protein VP39"/>
    <property type="match status" value="2"/>
</dbReference>
<dbReference type="InterPro" id="IPR052514">
    <property type="entry name" value="SAM-dependent_MTase"/>
</dbReference>
<evidence type="ECO:0000256" key="1">
    <source>
        <dbReference type="SAM" id="Coils"/>
    </source>
</evidence>
<feature type="domain" description="Methyltransferase FkbM" evidence="3">
    <location>
        <begin position="685"/>
        <end position="848"/>
    </location>
</feature>
<gene>
    <name evidence="4" type="ORF">GGR03_002141</name>
</gene>
<dbReference type="InterPro" id="IPR006342">
    <property type="entry name" value="FkbM_mtfrase"/>
</dbReference>
<dbReference type="PANTHER" id="PTHR34203">
    <property type="entry name" value="METHYLTRANSFERASE, FKBM FAMILY PROTEIN"/>
    <property type="match status" value="1"/>
</dbReference>
<evidence type="ECO:0000313" key="4">
    <source>
        <dbReference type="EMBL" id="MBB4003066.1"/>
    </source>
</evidence>
<dbReference type="InterPro" id="IPR029063">
    <property type="entry name" value="SAM-dependent_MTases_sf"/>
</dbReference>
<keyword evidence="5" id="KW-1185">Reference proteome</keyword>
<sequence length="909" mass="100774">MKARNAKQRTSKAAVMQPVTTAAAPPTAKEPASMTDQLVSYAQNFEDILLNRVFGGKRTGFYVDIGAYKPVEGSVTKLFYDRGWSGINVEPGSAFEELQAARPRDVNLRMAVLDRTGEVAFFEDTRDRGTSHVTEETGTATVTVPCDTLERIIEAHANGRVIDFLKVDAEGSEGAIVRSTDWRIVRPPVLVFEATRPWSTTLANQDWEPVLQEQGYSRVFFDGINCFYVPEELAASLAPHFAAPINVLDRAVRADQVMREQALIVEREELRQRLTSAEQALAEFDDQAKAAAGRTSELERQLEVERADGASLRQRLDQTESALALMRREAEVYHRRLDEDLAVRDTLRQRLQQTEAEMALMRQKAERDDRWLEQERAAHEISRQRLQQAESEIALIREQTETEMAILRNLAEQERHKLASELAARDSLQEPRQLQLSASTALADSPSEPSLETAPARMSFGARLLQPVKVIAWSGYRLIRPIVRPIAWRTRNFLMVPISQAIEQVRDVSQPDLSEALRRALDADMQAKQQAMQSATRNAEILVTTAEQTLELVRQSAEQTANLVRQSVEQAAELTRQSAAQNAEQLRQREEHSAEFGRITGAIENALLTLTLESASRRPKSAPLAAGGPTQAIARLNLPQGRAAELLYFRSDMSVGGPIAASGEWEPHMRRLLERTVQPDWTCLDVGANIGAHTMSLASLAYMGQVIGFEADPANHALLAHNVAALGGAVADTEVLNLALWDSPGRLRLGRVDEFTGCSFVSAGALDEADVEKHLRDVVDPAATKGRALSPRTSEVEAATLDGWVKEKALQRVDLIKIDAEGAESRILSGARDVLKRFRPLVLVEYNPDCASVHFKEEPDTLYRALAECFDDLGAIERDGTVTAIEDWESLKARLDSGKGWEDLVCGFA</sequence>
<feature type="compositionally biased region" description="Polar residues" evidence="2">
    <location>
        <begin position="435"/>
        <end position="450"/>
    </location>
</feature>
<reference evidence="4 5" key="1">
    <citation type="submission" date="2020-08" db="EMBL/GenBank/DDBJ databases">
        <title>Genomic Encyclopedia of Type Strains, Phase IV (KMG-IV): sequencing the most valuable type-strain genomes for metagenomic binning, comparative biology and taxonomic classification.</title>
        <authorList>
            <person name="Goeker M."/>
        </authorList>
    </citation>
    <scope>NUCLEOTIDE SEQUENCE [LARGE SCALE GENOMIC DNA]</scope>
    <source>
        <strain evidence="4 5">DSM 103570</strain>
    </source>
</reference>
<feature type="region of interest" description="Disordered" evidence="2">
    <location>
        <begin position="435"/>
        <end position="454"/>
    </location>
</feature>
<accession>A0A7W6HD90</accession>
<dbReference type="SUPFAM" id="SSF53335">
    <property type="entry name" value="S-adenosyl-L-methionine-dependent methyltransferases"/>
    <property type="match status" value="2"/>
</dbReference>
<dbReference type="RefSeq" id="WP_252920188.1">
    <property type="nucleotide sequence ID" value="NZ_JAAAMM010000002.1"/>
</dbReference>
<feature type="region of interest" description="Disordered" evidence="2">
    <location>
        <begin position="1"/>
        <end position="32"/>
    </location>
</feature>
<dbReference type="Proteomes" id="UP000588647">
    <property type="component" value="Unassembled WGS sequence"/>
</dbReference>
<dbReference type="AlphaFoldDB" id="A0A7W6HD90"/>
<dbReference type="GO" id="GO:0032259">
    <property type="term" value="P:methylation"/>
    <property type="evidence" value="ECO:0007669"/>
    <property type="project" value="UniProtKB-KW"/>
</dbReference>
<feature type="domain" description="Methyltransferase FkbM" evidence="3">
    <location>
        <begin position="64"/>
        <end position="217"/>
    </location>
</feature>
<dbReference type="GO" id="GO:0008168">
    <property type="term" value="F:methyltransferase activity"/>
    <property type="evidence" value="ECO:0007669"/>
    <property type="project" value="UniProtKB-KW"/>
</dbReference>
<evidence type="ECO:0000259" key="3">
    <source>
        <dbReference type="Pfam" id="PF05050"/>
    </source>
</evidence>
<organism evidence="4 5">
    <name type="scientific">Aurantimonas endophytica</name>
    <dbReference type="NCBI Taxonomy" id="1522175"/>
    <lineage>
        <taxon>Bacteria</taxon>
        <taxon>Pseudomonadati</taxon>
        <taxon>Pseudomonadota</taxon>
        <taxon>Alphaproteobacteria</taxon>
        <taxon>Hyphomicrobiales</taxon>
        <taxon>Aurantimonadaceae</taxon>
        <taxon>Aurantimonas</taxon>
    </lineage>
</organism>
<feature type="coiled-coil region" evidence="1">
    <location>
        <begin position="260"/>
        <end position="287"/>
    </location>
</feature>
<dbReference type="Pfam" id="PF05050">
    <property type="entry name" value="Methyltransf_21"/>
    <property type="match status" value="2"/>
</dbReference>
<keyword evidence="4" id="KW-0489">Methyltransferase</keyword>
<name>A0A7W6HD90_9HYPH</name>
<protein>
    <submittedName>
        <fullName evidence="4">FkbM family methyltransferase</fullName>
    </submittedName>
</protein>
<dbReference type="NCBIfam" id="TIGR01444">
    <property type="entry name" value="fkbM_fam"/>
    <property type="match status" value="2"/>
</dbReference>
<evidence type="ECO:0000256" key="2">
    <source>
        <dbReference type="SAM" id="MobiDB-lite"/>
    </source>
</evidence>